<comment type="caution">
    <text evidence="3">The sequence shown here is derived from an EMBL/GenBank/DDBJ whole genome shotgun (WGS) entry which is preliminary data.</text>
</comment>
<feature type="transmembrane region" description="Helical" evidence="1">
    <location>
        <begin position="142"/>
        <end position="164"/>
    </location>
</feature>
<evidence type="ECO:0000313" key="3">
    <source>
        <dbReference type="EMBL" id="MBG6138791.1"/>
    </source>
</evidence>
<name>A0A8J7GIN6_9ACTN</name>
<dbReference type="Proteomes" id="UP000622552">
    <property type="component" value="Unassembled WGS sequence"/>
</dbReference>
<evidence type="ECO:0000256" key="1">
    <source>
        <dbReference type="SAM" id="Phobius"/>
    </source>
</evidence>
<dbReference type="Pfam" id="PF09990">
    <property type="entry name" value="DUF2231"/>
    <property type="match status" value="1"/>
</dbReference>
<dbReference type="RefSeq" id="WP_197005511.1">
    <property type="nucleotide sequence ID" value="NZ_BONS01000009.1"/>
</dbReference>
<feature type="transmembrane region" description="Helical" evidence="1">
    <location>
        <begin position="13"/>
        <end position="35"/>
    </location>
</feature>
<keyword evidence="1" id="KW-0812">Transmembrane</keyword>
<keyword evidence="1" id="KW-1133">Transmembrane helix</keyword>
<gene>
    <name evidence="3" type="ORF">IW245_004985</name>
</gene>
<keyword evidence="1" id="KW-0472">Membrane</keyword>
<evidence type="ECO:0000259" key="2">
    <source>
        <dbReference type="Pfam" id="PF09990"/>
    </source>
</evidence>
<dbReference type="InterPro" id="IPR019251">
    <property type="entry name" value="DUF2231_TM"/>
</dbReference>
<keyword evidence="4" id="KW-1185">Reference proteome</keyword>
<dbReference type="AlphaFoldDB" id="A0A8J7GIN6"/>
<feature type="domain" description="DUF2231" evidence="2">
    <location>
        <begin position="7"/>
        <end position="162"/>
    </location>
</feature>
<reference evidence="3" key="1">
    <citation type="submission" date="2020-11" db="EMBL/GenBank/DDBJ databases">
        <title>Sequencing the genomes of 1000 actinobacteria strains.</title>
        <authorList>
            <person name="Klenk H.-P."/>
        </authorList>
    </citation>
    <scope>NUCLEOTIDE SEQUENCE</scope>
    <source>
        <strain evidence="3">DSM 45356</strain>
    </source>
</reference>
<organism evidence="3 4">
    <name type="scientific">Longispora fulva</name>
    <dbReference type="NCBI Taxonomy" id="619741"/>
    <lineage>
        <taxon>Bacteria</taxon>
        <taxon>Bacillati</taxon>
        <taxon>Actinomycetota</taxon>
        <taxon>Actinomycetes</taxon>
        <taxon>Micromonosporales</taxon>
        <taxon>Micromonosporaceae</taxon>
        <taxon>Longispora</taxon>
    </lineage>
</organism>
<protein>
    <submittedName>
        <fullName evidence="3">Putative membrane protein</fullName>
    </submittedName>
</protein>
<dbReference type="EMBL" id="JADOUF010000001">
    <property type="protein sequence ID" value="MBG6138791.1"/>
    <property type="molecule type" value="Genomic_DNA"/>
</dbReference>
<accession>A0A8J7GIN6</accession>
<feature type="transmembrane region" description="Helical" evidence="1">
    <location>
        <begin position="95"/>
        <end position="112"/>
    </location>
</feature>
<sequence>MFDEIMGLPAHPLLVHAAVVFVPLLALMGVVYVLVPPLRARFTWVFVLLALIAPVVSWVAKESGERFEQRMNSKGVMPPDLAAKINVHQDHGTKMLWFVCGLAVVSLLFMALDAGRRRANANIGPAPAGGEIAAPPAARGRMIMMIVFGLAVLVLAGFSGWYVYKTGDAGARIAWNGF</sequence>
<proteinExistence type="predicted"/>
<evidence type="ECO:0000313" key="4">
    <source>
        <dbReference type="Proteomes" id="UP000622552"/>
    </source>
</evidence>
<feature type="transmembrane region" description="Helical" evidence="1">
    <location>
        <begin position="42"/>
        <end position="60"/>
    </location>
</feature>